<dbReference type="InterPro" id="IPR005399">
    <property type="entry name" value="K_chnl_volt-dep_bsu_KCNAB-rel"/>
</dbReference>
<sequence length="416" mass="46118">MFSYNRNTVRQLSLFIMIFDQTTSAMTPVNNLVTEEAATPKVVGEGLLEGLDHGADSRSIMPPPKYQIKDMKFNQLGHWGLRVPIFSYGGALSVGSVATGAAVKELLQIAWDHDPSKKTSLQGCNYFDTAEGYANGNSETELGKALKELGWERSEFMVATKIFFGTGTSEEPNARGLSRKHIIEGLMASLKRLQLSYVDVVHAHRPDPTVPIFETVWAFDYLVRNGHALYWGTSEWSAQQIQEAVTVAGTNLLIPPMVEQPQYSLLHRERFEVEYEPIFKNLGYGSTIWSPLKGGLLTGKYNDGIPAGSRLEVNKEYLKHLVAGLETKEGRLEIEKVKKLTQLAEDKLGCTVGQLALAWAASNKRVSTVILGATKPEQLRENFGALKIIDKLTPEIKEEIEGIVDNAPTHPSTWGR</sequence>
<dbReference type="Pfam" id="PF00248">
    <property type="entry name" value="Aldo_ket_red"/>
    <property type="match status" value="1"/>
</dbReference>
<evidence type="ECO:0000256" key="1">
    <source>
        <dbReference type="ARBA" id="ARBA00006515"/>
    </source>
</evidence>
<feature type="domain" description="NADP-dependent oxidoreductase" evidence="4">
    <location>
        <begin position="123"/>
        <end position="403"/>
    </location>
</feature>
<accession>A0A5B0MRJ4</accession>
<dbReference type="SUPFAM" id="SSF51430">
    <property type="entry name" value="NAD(P)-linked oxidoreductase"/>
    <property type="match status" value="1"/>
</dbReference>
<evidence type="ECO:0000313" key="6">
    <source>
        <dbReference type="EMBL" id="KAA1084167.1"/>
    </source>
</evidence>
<dbReference type="EMBL" id="VDEP01000449">
    <property type="protein sequence ID" value="KAA1078560.1"/>
    <property type="molecule type" value="Genomic_DNA"/>
</dbReference>
<dbReference type="PANTHER" id="PTHR43150:SF2">
    <property type="entry name" value="HYPERKINETIC, ISOFORM M"/>
    <property type="match status" value="1"/>
</dbReference>
<dbReference type="PANTHER" id="PTHR43150">
    <property type="entry name" value="HYPERKINETIC, ISOFORM M"/>
    <property type="match status" value="1"/>
</dbReference>
<protein>
    <recommendedName>
        <fullName evidence="4">NADP-dependent oxidoreductase domain-containing protein</fullName>
    </recommendedName>
</protein>
<dbReference type="InterPro" id="IPR023210">
    <property type="entry name" value="NADP_OxRdtase_dom"/>
</dbReference>
<evidence type="ECO:0000313" key="5">
    <source>
        <dbReference type="EMBL" id="KAA1078560.1"/>
    </source>
</evidence>
<dbReference type="Gene3D" id="3.20.20.100">
    <property type="entry name" value="NADP-dependent oxidoreductase domain"/>
    <property type="match status" value="1"/>
</dbReference>
<dbReference type="Proteomes" id="UP000324748">
    <property type="component" value="Unassembled WGS sequence"/>
</dbReference>
<dbReference type="OrthoDB" id="1720422at2759"/>
<evidence type="ECO:0000259" key="4">
    <source>
        <dbReference type="Pfam" id="PF00248"/>
    </source>
</evidence>
<reference evidence="7 8" key="1">
    <citation type="submission" date="2019-05" db="EMBL/GenBank/DDBJ databases">
        <title>Emergence of the Ug99 lineage of the wheat stem rust pathogen through somatic hybridization.</title>
        <authorList>
            <person name="Li F."/>
            <person name="Upadhyaya N.M."/>
            <person name="Sperschneider J."/>
            <person name="Matny O."/>
            <person name="Nguyen-Phuc H."/>
            <person name="Mago R."/>
            <person name="Raley C."/>
            <person name="Miller M.E."/>
            <person name="Silverstein K.A.T."/>
            <person name="Henningsen E."/>
            <person name="Hirsch C.D."/>
            <person name="Visser B."/>
            <person name="Pretorius Z.A."/>
            <person name="Steffenson B.J."/>
            <person name="Schwessinger B."/>
            <person name="Dodds P.N."/>
            <person name="Figueroa M."/>
        </authorList>
    </citation>
    <scope>NUCLEOTIDE SEQUENCE [LARGE SCALE GENOMIC DNA]</scope>
    <source>
        <strain evidence="6">21-0</strain>
        <strain evidence="5 8">Ug99</strain>
    </source>
</reference>
<evidence type="ECO:0000313" key="8">
    <source>
        <dbReference type="Proteomes" id="UP000325313"/>
    </source>
</evidence>
<organism evidence="5 8">
    <name type="scientific">Puccinia graminis f. sp. tritici</name>
    <dbReference type="NCBI Taxonomy" id="56615"/>
    <lineage>
        <taxon>Eukaryota</taxon>
        <taxon>Fungi</taxon>
        <taxon>Dikarya</taxon>
        <taxon>Basidiomycota</taxon>
        <taxon>Pucciniomycotina</taxon>
        <taxon>Pucciniomycetes</taxon>
        <taxon>Pucciniales</taxon>
        <taxon>Pucciniaceae</taxon>
        <taxon>Puccinia</taxon>
    </lineage>
</organism>
<dbReference type="Proteomes" id="UP000325313">
    <property type="component" value="Unassembled WGS sequence"/>
</dbReference>
<dbReference type="PRINTS" id="PR01577">
    <property type="entry name" value="KCNABCHANNEL"/>
</dbReference>
<dbReference type="InterPro" id="IPR036812">
    <property type="entry name" value="NAD(P)_OxRdtase_dom_sf"/>
</dbReference>
<evidence type="ECO:0000256" key="3">
    <source>
        <dbReference type="ARBA" id="ARBA00023002"/>
    </source>
</evidence>
<keyword evidence="2" id="KW-0521">NADP</keyword>
<keyword evidence="3" id="KW-0560">Oxidoreductase</keyword>
<proteinExistence type="inferred from homology"/>
<evidence type="ECO:0000256" key="2">
    <source>
        <dbReference type="ARBA" id="ARBA00022857"/>
    </source>
</evidence>
<keyword evidence="7" id="KW-1185">Reference proteome</keyword>
<evidence type="ECO:0000313" key="7">
    <source>
        <dbReference type="Proteomes" id="UP000324748"/>
    </source>
</evidence>
<gene>
    <name evidence="6" type="ORF">PGT21_019879</name>
    <name evidence="5" type="ORF">PGTUg99_003142</name>
</gene>
<dbReference type="AlphaFoldDB" id="A0A5B0MRJ4"/>
<dbReference type="GO" id="GO:0016491">
    <property type="term" value="F:oxidoreductase activity"/>
    <property type="evidence" value="ECO:0007669"/>
    <property type="project" value="UniProtKB-KW"/>
</dbReference>
<name>A0A5B0MRJ4_PUCGR</name>
<dbReference type="EMBL" id="VSWC01000118">
    <property type="protein sequence ID" value="KAA1084167.1"/>
    <property type="molecule type" value="Genomic_DNA"/>
</dbReference>
<comment type="caution">
    <text evidence="5">The sequence shown here is derived from an EMBL/GenBank/DDBJ whole genome shotgun (WGS) entry which is preliminary data.</text>
</comment>
<comment type="similarity">
    <text evidence="1">Belongs to the shaker potassium channel beta subunit family.</text>
</comment>